<evidence type="ECO:0000259" key="8">
    <source>
        <dbReference type="Pfam" id="PF14322"/>
    </source>
</evidence>
<evidence type="ECO:0000259" key="7">
    <source>
        <dbReference type="Pfam" id="PF07980"/>
    </source>
</evidence>
<dbReference type="Gene3D" id="1.25.40.390">
    <property type="match status" value="1"/>
</dbReference>
<dbReference type="GO" id="GO:0009279">
    <property type="term" value="C:cell outer membrane"/>
    <property type="evidence" value="ECO:0007669"/>
    <property type="project" value="UniProtKB-SubCell"/>
</dbReference>
<dbReference type="SUPFAM" id="SSF48452">
    <property type="entry name" value="TPR-like"/>
    <property type="match status" value="1"/>
</dbReference>
<comment type="similarity">
    <text evidence="2">Belongs to the SusD family.</text>
</comment>
<evidence type="ECO:0000313" key="10">
    <source>
        <dbReference type="Proteomes" id="UP000245647"/>
    </source>
</evidence>
<feature type="domain" description="SusD-like N-terminal" evidence="8">
    <location>
        <begin position="29"/>
        <end position="215"/>
    </location>
</feature>
<dbReference type="AlphaFoldDB" id="A0A2U2PJQ8"/>
<dbReference type="RefSeq" id="WP_109414976.1">
    <property type="nucleotide sequence ID" value="NZ_QEAS01000004.1"/>
</dbReference>
<feature type="domain" description="RagB/SusD" evidence="7">
    <location>
        <begin position="278"/>
        <end position="591"/>
    </location>
</feature>
<dbReference type="InterPro" id="IPR012944">
    <property type="entry name" value="SusD_RagB_dom"/>
</dbReference>
<accession>A0A2U2PJQ8</accession>
<keyword evidence="5" id="KW-0998">Cell outer membrane</keyword>
<dbReference type="InterPro" id="IPR011990">
    <property type="entry name" value="TPR-like_helical_dom_sf"/>
</dbReference>
<feature type="signal peptide" evidence="6">
    <location>
        <begin position="1"/>
        <end position="23"/>
    </location>
</feature>
<gene>
    <name evidence="9" type="ORF">DDR33_06585</name>
</gene>
<comment type="caution">
    <text evidence="9">The sequence shown here is derived from an EMBL/GenBank/DDBJ whole genome shotgun (WGS) entry which is preliminary data.</text>
</comment>
<reference evidence="9 10" key="1">
    <citation type="submission" date="2018-04" db="EMBL/GenBank/DDBJ databases">
        <title>Pedobacter chongqingensis sp. nov., isolated from a rottenly hemp rope.</title>
        <authorList>
            <person name="Cai Y."/>
        </authorList>
    </citation>
    <scope>NUCLEOTIDE SEQUENCE [LARGE SCALE GENOMIC DNA]</scope>
    <source>
        <strain evidence="9 10">FJ4-8</strain>
    </source>
</reference>
<evidence type="ECO:0000256" key="4">
    <source>
        <dbReference type="ARBA" id="ARBA00023136"/>
    </source>
</evidence>
<dbReference type="OrthoDB" id="5694214at2"/>
<proteinExistence type="inferred from homology"/>
<evidence type="ECO:0000313" key="9">
    <source>
        <dbReference type="EMBL" id="PWG81492.1"/>
    </source>
</evidence>
<evidence type="ECO:0000256" key="3">
    <source>
        <dbReference type="ARBA" id="ARBA00022729"/>
    </source>
</evidence>
<sequence>MLHSHIFHRKALWLALTSLIALLASCNKDFLEKEPFDKLVPSTFFNKKEDLELYTNSFYQKMMPDGLSVVIADEMGDYTSKSNSPAFIAGNFTPVDQARWSWTDLRNINYFLKRSNNPAIDQQVRNHYKGVARFFRAWFYFEKVKTYGDVPWYSKPLDVNDTEELYKPRDPRTLVMDSVLADLNFAAANIEDVKDNTASKVTRQVALAFQSRVCLFEGTFRKYHTELNLGNTADSWLQAAAEAAKKVIDSKKYSLYSTGVPDKDYRTLFTSENPVSQEILWAVVYNNSLKRWHDITWKFSSATYGARWGLNKQFVNTYLNRDGSRFTDIDGSDTMRFVREVTGRDPRLSQTIRGIGYKRSDGSAAPPNFGYTFTGYQILKFSLDDKRLDGAAESYNSVPLIRYAEVLLNYAEAVAELGLMNSDPAIWSRTIGELRKRAGVKTDPPVSADPYLQQVYFSGINDKYLLEVRRERGIELIYEGFRYADLLRWKKGRLLEMQWKGIYVAAKNVLMDLDGNSSPDVCFVDAVPQTKVPGVIYYVIDNRAARLTEGNKGFVTWRDDEKRSFEDKKYYRPIANSDIVDNGNLKQNPGWEQQ</sequence>
<evidence type="ECO:0000256" key="2">
    <source>
        <dbReference type="ARBA" id="ARBA00006275"/>
    </source>
</evidence>
<dbReference type="InterPro" id="IPR033985">
    <property type="entry name" value="SusD-like_N"/>
</dbReference>
<dbReference type="Pfam" id="PF14322">
    <property type="entry name" value="SusD-like_3"/>
    <property type="match status" value="1"/>
</dbReference>
<keyword evidence="4" id="KW-0472">Membrane</keyword>
<evidence type="ECO:0000256" key="5">
    <source>
        <dbReference type="ARBA" id="ARBA00023237"/>
    </source>
</evidence>
<keyword evidence="10" id="KW-1185">Reference proteome</keyword>
<evidence type="ECO:0000256" key="1">
    <source>
        <dbReference type="ARBA" id="ARBA00004442"/>
    </source>
</evidence>
<dbReference type="Pfam" id="PF07980">
    <property type="entry name" value="SusD_RagB"/>
    <property type="match status" value="1"/>
</dbReference>
<organism evidence="9 10">
    <name type="scientific">Pararcticibacter amylolyticus</name>
    <dbReference type="NCBI Taxonomy" id="2173175"/>
    <lineage>
        <taxon>Bacteria</taxon>
        <taxon>Pseudomonadati</taxon>
        <taxon>Bacteroidota</taxon>
        <taxon>Sphingobacteriia</taxon>
        <taxon>Sphingobacteriales</taxon>
        <taxon>Sphingobacteriaceae</taxon>
        <taxon>Pararcticibacter</taxon>
    </lineage>
</organism>
<comment type="subcellular location">
    <subcellularLocation>
        <location evidence="1">Cell outer membrane</location>
    </subcellularLocation>
</comment>
<keyword evidence="3 6" id="KW-0732">Signal</keyword>
<dbReference type="EMBL" id="QEAS01000004">
    <property type="protein sequence ID" value="PWG81492.1"/>
    <property type="molecule type" value="Genomic_DNA"/>
</dbReference>
<dbReference type="Proteomes" id="UP000245647">
    <property type="component" value="Unassembled WGS sequence"/>
</dbReference>
<feature type="chain" id="PRO_5015470796" evidence="6">
    <location>
        <begin position="24"/>
        <end position="594"/>
    </location>
</feature>
<name>A0A2U2PJQ8_9SPHI</name>
<evidence type="ECO:0000256" key="6">
    <source>
        <dbReference type="SAM" id="SignalP"/>
    </source>
</evidence>
<protein>
    <submittedName>
        <fullName evidence="9">RagB/SusD family nutrient uptake outer membrane protein</fullName>
    </submittedName>
</protein>